<name>A0A0Q0S9G7_9FLAO</name>
<dbReference type="Proteomes" id="UP000050443">
    <property type="component" value="Unassembled WGS sequence"/>
</dbReference>
<dbReference type="Pfam" id="PF11153">
    <property type="entry name" value="DUF2931"/>
    <property type="match status" value="1"/>
</dbReference>
<accession>A0A0Q0S9G7</accession>
<dbReference type="PROSITE" id="PS51257">
    <property type="entry name" value="PROKAR_LIPOPROTEIN"/>
    <property type="match status" value="1"/>
</dbReference>
<dbReference type="EMBL" id="JRLF01000010">
    <property type="protein sequence ID" value="KQB40382.1"/>
    <property type="molecule type" value="Genomic_DNA"/>
</dbReference>
<sequence>MIKNTIILVLFAITLSSCMGEKYEWSVNISAPKEYPVVVQRGFMGKSFFGPSSVNASWGIGLEAAPKQAFLAPDDFEITWLSLVERKFYKGKWILPKNKIQQYLEEGFNYNNKKIKCNKIQIGLAPKGMVVVWLLGDYGMQIEVGRYQATQIVLESKDVYDSSKFMFEKDFIDKKLADPNFVTPEIQENIKKYGYPLPTTYDLYRKKYNWEPKLILPEGSKMSSITLKRCNGENETVKHISSLNVNQSLPYYFKIIWKDKNQQEFISRIAFIKNKEYWEKYLKEDKEELPLNFEKNAILEQFQEKLDKKIATQIVIKIDKESISDLYFEQGSKIYPFTEFSQQTQKVVKITPVSNKVN</sequence>
<dbReference type="AlphaFoldDB" id="A0A0Q0S9G7"/>
<reference evidence="1 2" key="1">
    <citation type="submission" date="2014-09" db="EMBL/GenBank/DDBJ databases">
        <title>Genome sequence of Flavobacterium aquidurense RC62.</title>
        <authorList>
            <person name="Kim J.F."/>
            <person name="Kwak M.-J."/>
        </authorList>
    </citation>
    <scope>NUCLEOTIDE SEQUENCE [LARGE SCALE GENOMIC DNA]</scope>
    <source>
        <strain evidence="1 2">RC62</strain>
    </source>
</reference>
<dbReference type="RefSeq" id="WP_082421255.1">
    <property type="nucleotide sequence ID" value="NZ_JRLF01000010.1"/>
</dbReference>
<dbReference type="InterPro" id="IPR021326">
    <property type="entry name" value="DUF2931"/>
</dbReference>
<comment type="caution">
    <text evidence="1">The sequence shown here is derived from an EMBL/GenBank/DDBJ whole genome shotgun (WGS) entry which is preliminary data.</text>
</comment>
<dbReference type="STRING" id="362413.RC62_272"/>
<evidence type="ECO:0000313" key="2">
    <source>
        <dbReference type="Proteomes" id="UP000050443"/>
    </source>
</evidence>
<evidence type="ECO:0000313" key="1">
    <source>
        <dbReference type="EMBL" id="KQB40382.1"/>
    </source>
</evidence>
<gene>
    <name evidence="1" type="ORF">RC62_272</name>
</gene>
<dbReference type="PATRIC" id="fig|362413.3.peg.259"/>
<protein>
    <submittedName>
        <fullName evidence="1">DUF2931 domain containing protein</fullName>
    </submittedName>
</protein>
<organism evidence="1 2">
    <name type="scientific">Flavobacterium aquidurense</name>
    <dbReference type="NCBI Taxonomy" id="362413"/>
    <lineage>
        <taxon>Bacteria</taxon>
        <taxon>Pseudomonadati</taxon>
        <taxon>Bacteroidota</taxon>
        <taxon>Flavobacteriia</taxon>
        <taxon>Flavobacteriales</taxon>
        <taxon>Flavobacteriaceae</taxon>
        <taxon>Flavobacterium</taxon>
    </lineage>
</organism>
<proteinExistence type="predicted"/>
<dbReference type="OrthoDB" id="5702951at2"/>